<evidence type="ECO:0000259" key="4">
    <source>
        <dbReference type="Pfam" id="PF03358"/>
    </source>
</evidence>
<evidence type="ECO:0000256" key="2">
    <source>
        <dbReference type="ARBA" id="ARBA00022643"/>
    </source>
</evidence>
<dbReference type="EMBL" id="JASTZU010000018">
    <property type="protein sequence ID" value="MDL4839804.1"/>
    <property type="molecule type" value="Genomic_DNA"/>
</dbReference>
<name>A0ABT7L1V0_9BACI</name>
<dbReference type="Proteomes" id="UP001235343">
    <property type="component" value="Unassembled WGS sequence"/>
</dbReference>
<organism evidence="5 6">
    <name type="scientific">Aquibacillus rhizosphaerae</name>
    <dbReference type="NCBI Taxonomy" id="3051431"/>
    <lineage>
        <taxon>Bacteria</taxon>
        <taxon>Bacillati</taxon>
        <taxon>Bacillota</taxon>
        <taxon>Bacilli</taxon>
        <taxon>Bacillales</taxon>
        <taxon>Bacillaceae</taxon>
        <taxon>Aquibacillus</taxon>
    </lineage>
</organism>
<accession>A0ABT7L1V0</accession>
<dbReference type="Gene3D" id="3.40.50.360">
    <property type="match status" value="1"/>
</dbReference>
<evidence type="ECO:0000256" key="3">
    <source>
        <dbReference type="ARBA" id="ARBA00023002"/>
    </source>
</evidence>
<dbReference type="SUPFAM" id="SSF52218">
    <property type="entry name" value="Flavoproteins"/>
    <property type="match status" value="1"/>
</dbReference>
<dbReference type="EC" id="1.-.-.-" evidence="5"/>
<gene>
    <name evidence="5" type="ORF">QQS35_04945</name>
</gene>
<evidence type="ECO:0000313" key="6">
    <source>
        <dbReference type="Proteomes" id="UP001235343"/>
    </source>
</evidence>
<keyword evidence="6" id="KW-1185">Reference proteome</keyword>
<dbReference type="InterPro" id="IPR029039">
    <property type="entry name" value="Flavoprotein-like_sf"/>
</dbReference>
<protein>
    <submittedName>
        <fullName evidence="5">NAD(P)H-dependent oxidoreductase</fullName>
        <ecNumber evidence="5">1.-.-.-</ecNumber>
    </submittedName>
</protein>
<reference evidence="5 6" key="1">
    <citation type="submission" date="2023-06" db="EMBL/GenBank/DDBJ databases">
        <title>Aquibacillus rhizosphaerae LR5S19.</title>
        <authorList>
            <person name="Sun J.-Q."/>
        </authorList>
    </citation>
    <scope>NUCLEOTIDE SEQUENCE [LARGE SCALE GENOMIC DNA]</scope>
    <source>
        <strain evidence="5 6">LR5S19</strain>
    </source>
</reference>
<dbReference type="PANTHER" id="PTHR43408:SF2">
    <property type="entry name" value="FMN REDUCTASE (NADPH)"/>
    <property type="match status" value="1"/>
</dbReference>
<sequence length="180" mass="20107">MKLVGISGSLAGWKTNVAVHNALVAIEALDANIQTELIDLRDFEVEFVNGDPLAYYNEDTFNVVNKVLSADFLVIGSPIYQASISGALKNLLDHLPVDAFKRKVTGIVTTGEIEKHFLVSEYQLKPILTYLKGLVPTINVFIQNDSFSDENEIIDNDVLERYKLFAEEMVTLQKSLEQTK</sequence>
<proteinExistence type="predicted"/>
<feature type="domain" description="NADPH-dependent FMN reductase-like" evidence="4">
    <location>
        <begin position="1"/>
        <end position="138"/>
    </location>
</feature>
<keyword evidence="3 5" id="KW-0560">Oxidoreductase</keyword>
<dbReference type="RefSeq" id="WP_285930763.1">
    <property type="nucleotide sequence ID" value="NZ_JASTZU010000018.1"/>
</dbReference>
<comment type="caution">
    <text evidence="5">The sequence shown here is derived from an EMBL/GenBank/DDBJ whole genome shotgun (WGS) entry which is preliminary data.</text>
</comment>
<keyword evidence="2" id="KW-0288">FMN</keyword>
<dbReference type="GO" id="GO:0016491">
    <property type="term" value="F:oxidoreductase activity"/>
    <property type="evidence" value="ECO:0007669"/>
    <property type="project" value="UniProtKB-KW"/>
</dbReference>
<evidence type="ECO:0000256" key="1">
    <source>
        <dbReference type="ARBA" id="ARBA00022630"/>
    </source>
</evidence>
<dbReference type="InterPro" id="IPR051814">
    <property type="entry name" value="NAD(P)H-dep_FMN_reductase"/>
</dbReference>
<dbReference type="PANTHER" id="PTHR43408">
    <property type="entry name" value="FMN REDUCTASE (NADPH)"/>
    <property type="match status" value="1"/>
</dbReference>
<evidence type="ECO:0000313" key="5">
    <source>
        <dbReference type="EMBL" id="MDL4839804.1"/>
    </source>
</evidence>
<dbReference type="InterPro" id="IPR005025">
    <property type="entry name" value="FMN_Rdtase-like_dom"/>
</dbReference>
<dbReference type="Pfam" id="PF03358">
    <property type="entry name" value="FMN_red"/>
    <property type="match status" value="1"/>
</dbReference>
<keyword evidence="1" id="KW-0285">Flavoprotein</keyword>